<dbReference type="Proteomes" id="UP000595140">
    <property type="component" value="Unassembled WGS sequence"/>
</dbReference>
<reference evidence="13 14" key="1">
    <citation type="submission" date="2018-04" db="EMBL/GenBank/DDBJ databases">
        <authorList>
            <person name="Vogel A."/>
        </authorList>
    </citation>
    <scope>NUCLEOTIDE SEQUENCE [LARGE SCALE GENOMIC DNA]</scope>
</reference>
<feature type="transmembrane region" description="Helical" evidence="11">
    <location>
        <begin position="292"/>
        <end position="314"/>
    </location>
</feature>
<evidence type="ECO:0000256" key="5">
    <source>
        <dbReference type="ARBA" id="ARBA00022801"/>
    </source>
</evidence>
<keyword evidence="4 11" id="KW-0812">Transmembrane</keyword>
<evidence type="ECO:0000256" key="2">
    <source>
        <dbReference type="ARBA" id="ARBA00006897"/>
    </source>
</evidence>
<accession>A0A484L9I1</accession>
<evidence type="ECO:0000313" key="14">
    <source>
        <dbReference type="Proteomes" id="UP000595140"/>
    </source>
</evidence>
<comment type="catalytic activity">
    <reaction evidence="9">
        <text>Hydrolyzes the peptide bond -P2-(S-farnesyl or geranylgeranyl)C-P1'-P2'-P3'-COOH where P1' and P2' are amino acids with aliphatic sidechains and P3' is any C-terminal residue.</text>
        <dbReference type="EC" id="3.4.26.1"/>
    </reaction>
</comment>
<dbReference type="InterPro" id="IPR039731">
    <property type="entry name" value="Rce1"/>
</dbReference>
<feature type="transmembrane region" description="Helical" evidence="11">
    <location>
        <begin position="320"/>
        <end position="338"/>
    </location>
</feature>
<dbReference type="Pfam" id="PF02517">
    <property type="entry name" value="Rce1-like"/>
    <property type="match status" value="1"/>
</dbReference>
<keyword evidence="6" id="KW-0256">Endoplasmic reticulum</keyword>
<dbReference type="EC" id="3.4.26.1" evidence="10"/>
<proteinExistence type="inferred from homology"/>
<evidence type="ECO:0000256" key="1">
    <source>
        <dbReference type="ARBA" id="ARBA00004477"/>
    </source>
</evidence>
<dbReference type="OrthoDB" id="271604at2759"/>
<feature type="transmembrane region" description="Helical" evidence="11">
    <location>
        <begin position="170"/>
        <end position="192"/>
    </location>
</feature>
<feature type="transmembrane region" description="Helical" evidence="11">
    <location>
        <begin position="345"/>
        <end position="362"/>
    </location>
</feature>
<dbReference type="PANTHER" id="PTHR13046:SF0">
    <property type="entry name" value="CAAX PRENYL PROTEASE 2"/>
    <property type="match status" value="1"/>
</dbReference>
<feature type="transmembrane region" description="Helical" evidence="11">
    <location>
        <begin position="243"/>
        <end position="271"/>
    </location>
</feature>
<keyword evidence="14" id="KW-1185">Reference proteome</keyword>
<comment type="subcellular location">
    <subcellularLocation>
        <location evidence="1">Endoplasmic reticulum membrane</location>
        <topology evidence="1">Multi-pass membrane protein</topology>
    </subcellularLocation>
</comment>
<organism evidence="13 14">
    <name type="scientific">Cuscuta campestris</name>
    <dbReference type="NCBI Taxonomy" id="132261"/>
    <lineage>
        <taxon>Eukaryota</taxon>
        <taxon>Viridiplantae</taxon>
        <taxon>Streptophyta</taxon>
        <taxon>Embryophyta</taxon>
        <taxon>Tracheophyta</taxon>
        <taxon>Spermatophyta</taxon>
        <taxon>Magnoliopsida</taxon>
        <taxon>eudicotyledons</taxon>
        <taxon>Gunneridae</taxon>
        <taxon>Pentapetalae</taxon>
        <taxon>asterids</taxon>
        <taxon>lamiids</taxon>
        <taxon>Solanales</taxon>
        <taxon>Convolvulaceae</taxon>
        <taxon>Cuscuteae</taxon>
        <taxon>Cuscuta</taxon>
        <taxon>Cuscuta subgen. Grammica</taxon>
        <taxon>Cuscuta sect. Cleistogrammica</taxon>
    </lineage>
</organism>
<dbReference type="EMBL" id="OOIL02001139">
    <property type="protein sequence ID" value="VFQ73047.1"/>
    <property type="molecule type" value="Genomic_DNA"/>
</dbReference>
<evidence type="ECO:0000256" key="8">
    <source>
        <dbReference type="ARBA" id="ARBA00023136"/>
    </source>
</evidence>
<feature type="domain" description="CAAX prenyl protease 2/Lysostaphin resistance protein A-like" evidence="12">
    <location>
        <begin position="230"/>
        <end position="333"/>
    </location>
</feature>
<keyword evidence="7 11" id="KW-1133">Transmembrane helix</keyword>
<dbReference type="InterPro" id="IPR003675">
    <property type="entry name" value="Rce1/LyrA-like_dom"/>
</dbReference>
<evidence type="ECO:0000256" key="6">
    <source>
        <dbReference type="ARBA" id="ARBA00022824"/>
    </source>
</evidence>
<evidence type="ECO:0000259" key="12">
    <source>
        <dbReference type="Pfam" id="PF02517"/>
    </source>
</evidence>
<comment type="similarity">
    <text evidence="2">Belongs to the peptidase U48 family.</text>
</comment>
<dbReference type="GO" id="GO:0005789">
    <property type="term" value="C:endoplasmic reticulum membrane"/>
    <property type="evidence" value="ECO:0007669"/>
    <property type="project" value="UniProtKB-SubCell"/>
</dbReference>
<sequence>MSPELLKSTASHSAALVGGDERENGRLLLSFGDARTEIAAENEEDGGDSWSASPVDGTAADTRIATPMATNEAATGSLAYGTTGVSKWTAVLSCTTMALFYVVVLYLPTLILRLPPAGSYKDFMVRRFICAAVFTVASVISCSLILHIRWDAVNLLSAFGVRRDHIWQAVVFPLSLTALMYAGSLLKALLLFDLCKGNRSDGTRGLSGYIKTIPQMFINSVFSLASDVSAWRNYIVAPLTEEIVFRACMIPLLLCGGFNVYTVVFLCPIFFSLAHLNHLLEYAQRRGSLVKAFMIAGFQLGYTVIFGSYASFLYVRTGHLLAPLVAHIFCNYMGLPAIISPRPGLITVAFIAGLLSFYWLLFPLTSPQLYNNRTDKCNCWHRYCTWN</sequence>
<dbReference type="GO" id="GO:0004222">
    <property type="term" value="F:metalloendopeptidase activity"/>
    <property type="evidence" value="ECO:0007669"/>
    <property type="project" value="InterPro"/>
</dbReference>
<name>A0A484L9I1_9ASTE</name>
<keyword evidence="5" id="KW-0378">Hydrolase</keyword>
<keyword evidence="3" id="KW-0645">Protease</keyword>
<evidence type="ECO:0000256" key="11">
    <source>
        <dbReference type="SAM" id="Phobius"/>
    </source>
</evidence>
<dbReference type="GO" id="GO:0071586">
    <property type="term" value="P:CAAX-box protein processing"/>
    <property type="evidence" value="ECO:0007669"/>
    <property type="project" value="InterPro"/>
</dbReference>
<keyword evidence="8 11" id="KW-0472">Membrane</keyword>
<feature type="transmembrane region" description="Helical" evidence="11">
    <location>
        <begin position="128"/>
        <end position="150"/>
    </location>
</feature>
<dbReference type="AlphaFoldDB" id="A0A484L9I1"/>
<evidence type="ECO:0000256" key="10">
    <source>
        <dbReference type="ARBA" id="ARBA00049729"/>
    </source>
</evidence>
<dbReference type="PANTHER" id="PTHR13046">
    <property type="entry name" value="PROTEASE U48 CAAX PRENYL PROTEASE RCE1"/>
    <property type="match status" value="1"/>
</dbReference>
<gene>
    <name evidence="13" type="ORF">CCAM_LOCUS14823</name>
</gene>
<evidence type="ECO:0000313" key="13">
    <source>
        <dbReference type="EMBL" id="VFQ73047.1"/>
    </source>
</evidence>
<evidence type="ECO:0000256" key="9">
    <source>
        <dbReference type="ARBA" id="ARBA00047280"/>
    </source>
</evidence>
<evidence type="ECO:0000256" key="7">
    <source>
        <dbReference type="ARBA" id="ARBA00022989"/>
    </source>
</evidence>
<protein>
    <recommendedName>
        <fullName evidence="10">intramembrane prenyl-peptidase Rce1</fullName>
        <ecNumber evidence="10">3.4.26.1</ecNumber>
    </recommendedName>
</protein>
<evidence type="ECO:0000256" key="4">
    <source>
        <dbReference type="ARBA" id="ARBA00022692"/>
    </source>
</evidence>
<evidence type="ECO:0000256" key="3">
    <source>
        <dbReference type="ARBA" id="ARBA00022670"/>
    </source>
</evidence>
<feature type="transmembrane region" description="Helical" evidence="11">
    <location>
        <begin position="88"/>
        <end position="107"/>
    </location>
</feature>